<reference evidence="7 8" key="1">
    <citation type="submission" date="2024-02" db="EMBL/GenBank/DDBJ databases">
        <title>A draft genome for the cacao thread blight pathogen Marasmius crinis-equi.</title>
        <authorList>
            <person name="Cohen S.P."/>
            <person name="Baruah I.K."/>
            <person name="Amoako-Attah I."/>
            <person name="Bukari Y."/>
            <person name="Meinhardt L.W."/>
            <person name="Bailey B.A."/>
        </authorList>
    </citation>
    <scope>NUCLEOTIDE SEQUENCE [LARGE SCALE GENOMIC DNA]</scope>
    <source>
        <strain evidence="7 8">GH-76</strain>
    </source>
</reference>
<dbReference type="InterPro" id="IPR051681">
    <property type="entry name" value="Ser/Thr_Kinases-Pseudokinases"/>
</dbReference>
<dbReference type="InterPro" id="IPR000719">
    <property type="entry name" value="Prot_kinase_dom"/>
</dbReference>
<comment type="caution">
    <text evidence="7">The sequence shown here is derived from an EMBL/GenBank/DDBJ whole genome shotgun (WGS) entry which is preliminary data.</text>
</comment>
<gene>
    <name evidence="7" type="primary">TUS1_30</name>
    <name evidence="7" type="ORF">V5O48_014467</name>
</gene>
<dbReference type="SUPFAM" id="SSF56112">
    <property type="entry name" value="Protein kinase-like (PK-like)"/>
    <property type="match status" value="1"/>
</dbReference>
<organism evidence="7 8">
    <name type="scientific">Marasmius crinis-equi</name>
    <dbReference type="NCBI Taxonomy" id="585013"/>
    <lineage>
        <taxon>Eukaryota</taxon>
        <taxon>Fungi</taxon>
        <taxon>Dikarya</taxon>
        <taxon>Basidiomycota</taxon>
        <taxon>Agaricomycotina</taxon>
        <taxon>Agaricomycetes</taxon>
        <taxon>Agaricomycetidae</taxon>
        <taxon>Agaricales</taxon>
        <taxon>Marasmiineae</taxon>
        <taxon>Marasmiaceae</taxon>
        <taxon>Marasmius</taxon>
    </lineage>
</organism>
<feature type="coiled-coil region" evidence="5">
    <location>
        <begin position="3"/>
        <end position="30"/>
    </location>
</feature>
<dbReference type="InterPro" id="IPR011009">
    <property type="entry name" value="Kinase-like_dom_sf"/>
</dbReference>
<dbReference type="PANTHER" id="PTHR44329">
    <property type="entry name" value="SERINE/THREONINE-PROTEIN KINASE TNNI3K-RELATED"/>
    <property type="match status" value="1"/>
</dbReference>
<evidence type="ECO:0000256" key="2">
    <source>
        <dbReference type="ARBA" id="ARBA00022741"/>
    </source>
</evidence>
<proteinExistence type="predicted"/>
<dbReference type="Proteomes" id="UP001465976">
    <property type="component" value="Unassembled WGS sequence"/>
</dbReference>
<name>A0ABR3EX70_9AGAR</name>
<evidence type="ECO:0000256" key="3">
    <source>
        <dbReference type="ARBA" id="ARBA00022777"/>
    </source>
</evidence>
<keyword evidence="3" id="KW-0418">Kinase</keyword>
<protein>
    <submittedName>
        <fullName evidence="7">Rho guanine nucleotide exchange factor</fullName>
    </submittedName>
</protein>
<feature type="non-terminal residue" evidence="7">
    <location>
        <position position="510"/>
    </location>
</feature>
<accession>A0ABR3EX70</accession>
<evidence type="ECO:0000256" key="4">
    <source>
        <dbReference type="ARBA" id="ARBA00022840"/>
    </source>
</evidence>
<dbReference type="Pfam" id="PF07714">
    <property type="entry name" value="PK_Tyr_Ser-Thr"/>
    <property type="match status" value="1"/>
</dbReference>
<keyword evidence="2" id="KW-0547">Nucleotide-binding</keyword>
<dbReference type="SMART" id="SM00220">
    <property type="entry name" value="S_TKc"/>
    <property type="match status" value="1"/>
</dbReference>
<evidence type="ECO:0000313" key="7">
    <source>
        <dbReference type="EMBL" id="KAL0567524.1"/>
    </source>
</evidence>
<keyword evidence="8" id="KW-1185">Reference proteome</keyword>
<evidence type="ECO:0000313" key="8">
    <source>
        <dbReference type="Proteomes" id="UP001465976"/>
    </source>
</evidence>
<sequence>MDKQKAEALLKEVEIVLADEEEYKKLLEQRESSAQGLLDLLQALSVYPNVESRLRSRILKTLVRLSDRSSLFPKCLSIQNVETVGQYAVNGGAFGEIWKGRIGNQIQTVCLKIVRVYEKSDVEIVIREFLREAIIWRQLEHPNVLPFLGLYFMNDTRICLISPWMENGNLVQYLKAKTRAEVKHLLLVFDVANGLAHLHSRQVVHADLKGVNVLVTPGGQACLSDFGLAHIVESGEFWRITSSMSKTKGTTRWMAPELFNPSQPSYESDVYAFACVCYEIYTGLRPLHDIKNEAAAMLKIINGTRPLRPENTPELNDRIWSVMESCWTQEPSTRPTSKAVLQKIQEMSDCDLTTLTAPIDWRNKITASIWPNLQQQDVALETDEFISHSAHRVRQKLRPRLSLPTNAVEEVQTLLDGPGAAGLSMSLPIVPSLDAEELTTGVDTMLKSPYSPTGVDELGDEYDENYPDEVFVNASLLSYLAVQLRDKVPRGTHVKGSIPYPGAFTGKDIV</sequence>
<keyword evidence="1" id="KW-0808">Transferase</keyword>
<keyword evidence="4" id="KW-0067">ATP-binding</keyword>
<dbReference type="EMBL" id="JBAHYK010001564">
    <property type="protein sequence ID" value="KAL0567524.1"/>
    <property type="molecule type" value="Genomic_DNA"/>
</dbReference>
<dbReference type="Gene3D" id="1.10.510.10">
    <property type="entry name" value="Transferase(Phosphotransferase) domain 1"/>
    <property type="match status" value="1"/>
</dbReference>
<dbReference type="InterPro" id="IPR001245">
    <property type="entry name" value="Ser-Thr/Tyr_kinase_cat_dom"/>
</dbReference>
<dbReference type="PANTHER" id="PTHR44329:SF288">
    <property type="entry name" value="MITOGEN-ACTIVATED PROTEIN KINASE KINASE KINASE 20"/>
    <property type="match status" value="1"/>
</dbReference>
<dbReference type="InterPro" id="IPR008271">
    <property type="entry name" value="Ser/Thr_kinase_AS"/>
</dbReference>
<evidence type="ECO:0000256" key="5">
    <source>
        <dbReference type="SAM" id="Coils"/>
    </source>
</evidence>
<dbReference type="PROSITE" id="PS00108">
    <property type="entry name" value="PROTEIN_KINASE_ST"/>
    <property type="match status" value="1"/>
</dbReference>
<dbReference type="PRINTS" id="PR00109">
    <property type="entry name" value="TYRKINASE"/>
</dbReference>
<keyword evidence="5" id="KW-0175">Coiled coil</keyword>
<dbReference type="PROSITE" id="PS50011">
    <property type="entry name" value="PROTEIN_KINASE_DOM"/>
    <property type="match status" value="1"/>
</dbReference>
<feature type="domain" description="Protein kinase" evidence="6">
    <location>
        <begin position="83"/>
        <end position="348"/>
    </location>
</feature>
<evidence type="ECO:0000259" key="6">
    <source>
        <dbReference type="PROSITE" id="PS50011"/>
    </source>
</evidence>
<evidence type="ECO:0000256" key="1">
    <source>
        <dbReference type="ARBA" id="ARBA00022679"/>
    </source>
</evidence>